<sequence>MGKPAKQGAADSNTRILRWAAASALIGVFLIYNSVDAASQNTPASARTTASAPASISEPESDTSAEDDYADSSESTGAPESRPGPALPRSPASHLDIPSIGVSAPFTPLALDAAGVLVPPPDTEQNLVGWYEGGPSPGERGNAIVAGHVDTKTGPAVFATLSQLKPQGKVAITREDGIVATFVVDKIKTFKKNAFPDQKVYGDTPNAQLRLITCGGAYDHTAKDYTANVVVFAHLSSYRYS</sequence>
<comment type="caution">
    <text evidence="4">The sequence shown here is derived from an EMBL/GenBank/DDBJ whole genome shotgun (WGS) entry which is preliminary data.</text>
</comment>
<protein>
    <submittedName>
        <fullName evidence="4">Peptidase C60</fullName>
    </submittedName>
</protein>
<reference evidence="5" key="1">
    <citation type="submission" date="2015-10" db="EMBL/GenBank/DDBJ databases">
        <authorList>
            <person name="Ju K.-S."/>
            <person name="Doroghazi J.R."/>
            <person name="Metcalf W.W."/>
        </authorList>
    </citation>
    <scope>NUCLEOTIDE SEQUENCE [LARGE SCALE GENOMIC DNA]</scope>
    <source>
        <strain evidence="5">NRRL F-8817</strain>
    </source>
</reference>
<feature type="active site" description="Proton donor/acceptor" evidence="2">
    <location>
        <position position="148"/>
    </location>
</feature>
<dbReference type="Gene3D" id="2.40.260.10">
    <property type="entry name" value="Sortase"/>
    <property type="match status" value="1"/>
</dbReference>
<evidence type="ECO:0000313" key="5">
    <source>
        <dbReference type="Proteomes" id="UP000053413"/>
    </source>
</evidence>
<keyword evidence="1" id="KW-0378">Hydrolase</keyword>
<evidence type="ECO:0000256" key="3">
    <source>
        <dbReference type="SAM" id="MobiDB-lite"/>
    </source>
</evidence>
<feature type="compositionally biased region" description="Acidic residues" evidence="3">
    <location>
        <begin position="59"/>
        <end position="71"/>
    </location>
</feature>
<evidence type="ECO:0000256" key="2">
    <source>
        <dbReference type="PIRSR" id="PIRSR605754-1"/>
    </source>
</evidence>
<dbReference type="RefSeq" id="WP_059141947.1">
    <property type="nucleotide sequence ID" value="NZ_LLZJ01000003.1"/>
</dbReference>
<feature type="compositionally biased region" description="Low complexity" evidence="3">
    <location>
        <begin position="42"/>
        <end position="58"/>
    </location>
</feature>
<dbReference type="Pfam" id="PF04203">
    <property type="entry name" value="Sortase"/>
    <property type="match status" value="1"/>
</dbReference>
<dbReference type="NCBIfam" id="NF033748">
    <property type="entry name" value="class_F_sortase"/>
    <property type="match status" value="1"/>
</dbReference>
<dbReference type="GeneID" id="97434971"/>
<evidence type="ECO:0000256" key="1">
    <source>
        <dbReference type="ARBA" id="ARBA00022801"/>
    </source>
</evidence>
<dbReference type="EMBL" id="LLZJ01000003">
    <property type="protein sequence ID" value="KUL67161.1"/>
    <property type="molecule type" value="Genomic_DNA"/>
</dbReference>
<dbReference type="AlphaFoldDB" id="A0A0X3XDF5"/>
<accession>A0A0X3XDF5</accession>
<feature type="active site" description="Acyl-thioester intermediate" evidence="2">
    <location>
        <position position="214"/>
    </location>
</feature>
<dbReference type="Proteomes" id="UP000053413">
    <property type="component" value="Unassembled WGS sequence"/>
</dbReference>
<dbReference type="OrthoDB" id="525039at2"/>
<gene>
    <name evidence="4" type="ORF">ADL28_01845</name>
</gene>
<proteinExistence type="predicted"/>
<feature type="region of interest" description="Disordered" evidence="3">
    <location>
        <begin position="40"/>
        <end position="94"/>
    </location>
</feature>
<dbReference type="CDD" id="cd05829">
    <property type="entry name" value="Sortase_F"/>
    <property type="match status" value="1"/>
</dbReference>
<organism evidence="4 5">
    <name type="scientific">Streptomyces violaceusniger</name>
    <dbReference type="NCBI Taxonomy" id="68280"/>
    <lineage>
        <taxon>Bacteria</taxon>
        <taxon>Bacillati</taxon>
        <taxon>Actinomycetota</taxon>
        <taxon>Actinomycetes</taxon>
        <taxon>Kitasatosporales</taxon>
        <taxon>Streptomycetaceae</taxon>
        <taxon>Streptomyces</taxon>
        <taxon>Streptomyces violaceusniger group</taxon>
    </lineage>
</organism>
<dbReference type="InterPro" id="IPR005754">
    <property type="entry name" value="Sortase"/>
</dbReference>
<evidence type="ECO:0000313" key="4">
    <source>
        <dbReference type="EMBL" id="KUL67161.1"/>
    </source>
</evidence>
<dbReference type="GO" id="GO:0016787">
    <property type="term" value="F:hydrolase activity"/>
    <property type="evidence" value="ECO:0007669"/>
    <property type="project" value="UniProtKB-KW"/>
</dbReference>
<dbReference type="SUPFAM" id="SSF63817">
    <property type="entry name" value="Sortase"/>
    <property type="match status" value="1"/>
</dbReference>
<dbReference type="InterPro" id="IPR042001">
    <property type="entry name" value="Sortase_F"/>
</dbReference>
<dbReference type="InterPro" id="IPR023365">
    <property type="entry name" value="Sortase_dom-sf"/>
</dbReference>
<name>A0A0X3XDF5_STRVO</name>